<dbReference type="STRING" id="68775.A0A5C3LPV4"/>
<dbReference type="AlphaFoldDB" id="A0A5C3LPV4"/>
<reference evidence="2 3" key="1">
    <citation type="journal article" date="2019" name="Nat. Ecol. Evol.">
        <title>Megaphylogeny resolves global patterns of mushroom evolution.</title>
        <authorList>
            <person name="Varga T."/>
            <person name="Krizsan K."/>
            <person name="Foldi C."/>
            <person name="Dima B."/>
            <person name="Sanchez-Garcia M."/>
            <person name="Sanchez-Ramirez S."/>
            <person name="Szollosi G.J."/>
            <person name="Szarkandi J.G."/>
            <person name="Papp V."/>
            <person name="Albert L."/>
            <person name="Andreopoulos W."/>
            <person name="Angelini C."/>
            <person name="Antonin V."/>
            <person name="Barry K.W."/>
            <person name="Bougher N.L."/>
            <person name="Buchanan P."/>
            <person name="Buyck B."/>
            <person name="Bense V."/>
            <person name="Catcheside P."/>
            <person name="Chovatia M."/>
            <person name="Cooper J."/>
            <person name="Damon W."/>
            <person name="Desjardin D."/>
            <person name="Finy P."/>
            <person name="Geml J."/>
            <person name="Haridas S."/>
            <person name="Hughes K."/>
            <person name="Justo A."/>
            <person name="Karasinski D."/>
            <person name="Kautmanova I."/>
            <person name="Kiss B."/>
            <person name="Kocsube S."/>
            <person name="Kotiranta H."/>
            <person name="LaButti K.M."/>
            <person name="Lechner B.E."/>
            <person name="Liimatainen K."/>
            <person name="Lipzen A."/>
            <person name="Lukacs Z."/>
            <person name="Mihaltcheva S."/>
            <person name="Morgado L.N."/>
            <person name="Niskanen T."/>
            <person name="Noordeloos M.E."/>
            <person name="Ohm R.A."/>
            <person name="Ortiz-Santana B."/>
            <person name="Ovrebo C."/>
            <person name="Racz N."/>
            <person name="Riley R."/>
            <person name="Savchenko A."/>
            <person name="Shiryaev A."/>
            <person name="Soop K."/>
            <person name="Spirin V."/>
            <person name="Szebenyi C."/>
            <person name="Tomsovsky M."/>
            <person name="Tulloss R.E."/>
            <person name="Uehling J."/>
            <person name="Grigoriev I.V."/>
            <person name="Vagvolgyi C."/>
            <person name="Papp T."/>
            <person name="Martin F.M."/>
            <person name="Miettinen O."/>
            <person name="Hibbett D.S."/>
            <person name="Nagy L.G."/>
        </authorList>
    </citation>
    <scope>NUCLEOTIDE SEQUENCE [LARGE SCALE GENOMIC DNA]</scope>
    <source>
        <strain evidence="2 3">CBS 166.37</strain>
    </source>
</reference>
<gene>
    <name evidence="2" type="ORF">BDQ12DRAFT_688941</name>
</gene>
<dbReference type="PROSITE" id="PS50181">
    <property type="entry name" value="FBOX"/>
    <property type="match status" value="1"/>
</dbReference>
<dbReference type="PANTHER" id="PTHR38926">
    <property type="entry name" value="F-BOX DOMAIN CONTAINING PROTEIN, EXPRESSED"/>
    <property type="match status" value="1"/>
</dbReference>
<accession>A0A5C3LPV4</accession>
<evidence type="ECO:0000313" key="2">
    <source>
        <dbReference type="EMBL" id="TFK34845.1"/>
    </source>
</evidence>
<proteinExistence type="predicted"/>
<evidence type="ECO:0000313" key="3">
    <source>
        <dbReference type="Proteomes" id="UP000308652"/>
    </source>
</evidence>
<protein>
    <recommendedName>
        <fullName evidence="1">F-box domain-containing protein</fullName>
    </recommendedName>
</protein>
<dbReference type="OrthoDB" id="3071647at2759"/>
<dbReference type="PANTHER" id="PTHR38926:SF5">
    <property type="entry name" value="F-BOX AND LEUCINE-RICH REPEAT PROTEIN 6"/>
    <property type="match status" value="1"/>
</dbReference>
<organism evidence="2 3">
    <name type="scientific">Crucibulum laeve</name>
    <dbReference type="NCBI Taxonomy" id="68775"/>
    <lineage>
        <taxon>Eukaryota</taxon>
        <taxon>Fungi</taxon>
        <taxon>Dikarya</taxon>
        <taxon>Basidiomycota</taxon>
        <taxon>Agaricomycotina</taxon>
        <taxon>Agaricomycetes</taxon>
        <taxon>Agaricomycetidae</taxon>
        <taxon>Agaricales</taxon>
        <taxon>Agaricineae</taxon>
        <taxon>Nidulariaceae</taxon>
        <taxon>Crucibulum</taxon>
    </lineage>
</organism>
<dbReference type="InterPro" id="IPR036047">
    <property type="entry name" value="F-box-like_dom_sf"/>
</dbReference>
<dbReference type="InterPro" id="IPR032675">
    <property type="entry name" value="LRR_dom_sf"/>
</dbReference>
<feature type="domain" description="F-box" evidence="1">
    <location>
        <begin position="96"/>
        <end position="154"/>
    </location>
</feature>
<dbReference type="EMBL" id="ML213627">
    <property type="protein sequence ID" value="TFK34845.1"/>
    <property type="molecule type" value="Genomic_DNA"/>
</dbReference>
<dbReference type="SUPFAM" id="SSF81383">
    <property type="entry name" value="F-box domain"/>
    <property type="match status" value="1"/>
</dbReference>
<evidence type="ECO:0000259" key="1">
    <source>
        <dbReference type="PROSITE" id="PS50181"/>
    </source>
</evidence>
<sequence length="533" mass="60980">MLISENTPICLNCGRLATSGSILRLQPPDEDCLSILRSGVPPPEEEKPAIQERLKETELKLSTLDDEIARAKAVLYRLVVQKNNLEFYLKEQKSLLAPVRNLPDDVLEEIFILCSSGTGVDLLPQETDYPWSLSQVCHRWRAVALHLSQLWQKLVFDEQQFTNSGKRRIRFLSAALTRVDLCADRSRHQLLSVKIFESTMNKNASKNILVSLFGLSLRWERAVIGLTSTKSWDNNTSILRDCVGNLRYLTLDNFATAALSYDVFSNAPNLTHLGLIGDCKSFDRLKMPWSQLTHLVILMDVEAVAFLHFLRLMVNLEELSISSILEKGNQTPYPSLFRLPSLKLFSFSYTDYTAQYLLPFLQAPNLRELSLDLKDYIELAKLETVIERFIKQWNSSTLLIKMTLRGAIGPVAFEKLITAMPNIRYLDIKVHGYCQHDVFNILTKRRTQVLLPNLESLCIDNIFPRSIWELKSLVWSRVNPDADSISRSDKSVSRLRALRCHLVVDDDSRHFVEDLKILSDTLGLELDLEWTEP</sequence>
<dbReference type="InterPro" id="IPR001810">
    <property type="entry name" value="F-box_dom"/>
</dbReference>
<dbReference type="Gene3D" id="1.20.1280.50">
    <property type="match status" value="1"/>
</dbReference>
<dbReference type="Proteomes" id="UP000308652">
    <property type="component" value="Unassembled WGS sequence"/>
</dbReference>
<keyword evidence="3" id="KW-1185">Reference proteome</keyword>
<dbReference type="SUPFAM" id="SSF52047">
    <property type="entry name" value="RNI-like"/>
    <property type="match status" value="1"/>
</dbReference>
<name>A0A5C3LPV4_9AGAR</name>
<dbReference type="Gene3D" id="3.80.10.10">
    <property type="entry name" value="Ribonuclease Inhibitor"/>
    <property type="match status" value="1"/>
</dbReference>